<name>G7K462_MEDTR</name>
<dbReference type="PROSITE" id="PS00375">
    <property type="entry name" value="UDPGT"/>
    <property type="match status" value="1"/>
</dbReference>
<reference evidence="7 9" key="1">
    <citation type="journal article" date="2011" name="Nature">
        <title>The Medicago genome provides insight into the evolution of rhizobial symbioses.</title>
        <authorList>
            <person name="Young N.D."/>
            <person name="Debelle F."/>
            <person name="Oldroyd G.E."/>
            <person name="Geurts R."/>
            <person name="Cannon S.B."/>
            <person name="Udvardi M.K."/>
            <person name="Benedito V.A."/>
            <person name="Mayer K.F."/>
            <person name="Gouzy J."/>
            <person name="Schoof H."/>
            <person name="Van de Peer Y."/>
            <person name="Proost S."/>
            <person name="Cook D.R."/>
            <person name="Meyers B.C."/>
            <person name="Spannagl M."/>
            <person name="Cheung F."/>
            <person name="De Mita S."/>
            <person name="Krishnakumar V."/>
            <person name="Gundlach H."/>
            <person name="Zhou S."/>
            <person name="Mudge J."/>
            <person name="Bharti A.K."/>
            <person name="Murray J.D."/>
            <person name="Naoumkina M.A."/>
            <person name="Rosen B."/>
            <person name="Silverstein K.A."/>
            <person name="Tang H."/>
            <person name="Rombauts S."/>
            <person name="Zhao P.X."/>
            <person name="Zhou P."/>
            <person name="Barbe V."/>
            <person name="Bardou P."/>
            <person name="Bechner M."/>
            <person name="Bellec A."/>
            <person name="Berger A."/>
            <person name="Berges H."/>
            <person name="Bidwell S."/>
            <person name="Bisseling T."/>
            <person name="Choisne N."/>
            <person name="Couloux A."/>
            <person name="Denny R."/>
            <person name="Deshpande S."/>
            <person name="Dai X."/>
            <person name="Doyle J.J."/>
            <person name="Dudez A.M."/>
            <person name="Farmer A.D."/>
            <person name="Fouteau S."/>
            <person name="Franken C."/>
            <person name="Gibelin C."/>
            <person name="Gish J."/>
            <person name="Goldstein S."/>
            <person name="Gonzalez A.J."/>
            <person name="Green P.J."/>
            <person name="Hallab A."/>
            <person name="Hartog M."/>
            <person name="Hua A."/>
            <person name="Humphray S.J."/>
            <person name="Jeong D.H."/>
            <person name="Jing Y."/>
            <person name="Jocker A."/>
            <person name="Kenton S.M."/>
            <person name="Kim D.J."/>
            <person name="Klee K."/>
            <person name="Lai H."/>
            <person name="Lang C."/>
            <person name="Lin S."/>
            <person name="Macmil S.L."/>
            <person name="Magdelenat G."/>
            <person name="Matthews L."/>
            <person name="McCorrison J."/>
            <person name="Monaghan E.L."/>
            <person name="Mun J.H."/>
            <person name="Najar F.Z."/>
            <person name="Nicholson C."/>
            <person name="Noirot C."/>
            <person name="O'Bleness M."/>
            <person name="Paule C.R."/>
            <person name="Poulain J."/>
            <person name="Prion F."/>
            <person name="Qin B."/>
            <person name="Qu C."/>
            <person name="Retzel E.F."/>
            <person name="Riddle C."/>
            <person name="Sallet E."/>
            <person name="Samain S."/>
            <person name="Samson N."/>
            <person name="Sanders I."/>
            <person name="Saurat O."/>
            <person name="Scarpelli C."/>
            <person name="Schiex T."/>
            <person name="Segurens B."/>
            <person name="Severin A.J."/>
            <person name="Sherrier D.J."/>
            <person name="Shi R."/>
            <person name="Sims S."/>
            <person name="Singer S.R."/>
            <person name="Sinharoy S."/>
            <person name="Sterck L."/>
            <person name="Viollet A."/>
            <person name="Wang B.B."/>
            <person name="Wang K."/>
            <person name="Wang M."/>
            <person name="Wang X."/>
            <person name="Warfsmann J."/>
            <person name="Weissenbach J."/>
            <person name="White D.D."/>
            <person name="White J.D."/>
            <person name="Wiley G.B."/>
            <person name="Wincker P."/>
            <person name="Xing Y."/>
            <person name="Yang L."/>
            <person name="Yao Z."/>
            <person name="Ying F."/>
            <person name="Zhai J."/>
            <person name="Zhou L."/>
            <person name="Zuber A."/>
            <person name="Denarie J."/>
            <person name="Dixon R.A."/>
            <person name="May G.D."/>
            <person name="Schwartz D.C."/>
            <person name="Rogers J."/>
            <person name="Quetier F."/>
            <person name="Town C.D."/>
            <person name="Roe B.A."/>
        </authorList>
    </citation>
    <scope>NUCLEOTIDE SEQUENCE [LARGE SCALE GENOMIC DNA]</scope>
    <source>
        <strain evidence="7">A17</strain>
        <strain evidence="8 9">cv. Jemalong A17</strain>
    </source>
</reference>
<evidence type="ECO:0000256" key="2">
    <source>
        <dbReference type="ARBA" id="ARBA00022676"/>
    </source>
</evidence>
<dbReference type="FunFam" id="3.40.50.2000:FF:000057">
    <property type="entry name" value="Glycosyltransferase"/>
    <property type="match status" value="1"/>
</dbReference>
<evidence type="ECO:0000313" key="8">
    <source>
        <dbReference type="EnsemblPlants" id="AES96307"/>
    </source>
</evidence>
<protein>
    <recommendedName>
        <fullName evidence="5">Glycosyltransferase</fullName>
        <ecNumber evidence="5">2.4.1.-</ecNumber>
    </recommendedName>
</protein>
<dbReference type="PANTHER" id="PTHR11926:SF727">
    <property type="entry name" value="UDP-GLYCOSYLTRANSFERASE 74B1"/>
    <property type="match status" value="1"/>
</dbReference>
<dbReference type="EMBL" id="CM001221">
    <property type="protein sequence ID" value="AES96307.2"/>
    <property type="molecule type" value="Genomic_DNA"/>
</dbReference>
<dbReference type="Pfam" id="PF00201">
    <property type="entry name" value="UDPGT"/>
    <property type="match status" value="1"/>
</dbReference>
<dbReference type="Gene3D" id="3.40.50.2000">
    <property type="entry name" value="Glycogen Phosphorylase B"/>
    <property type="match status" value="2"/>
</dbReference>
<keyword evidence="2 4" id="KW-0328">Glycosyltransferase</keyword>
<evidence type="ECO:0000313" key="7">
    <source>
        <dbReference type="EMBL" id="AES96307.2"/>
    </source>
</evidence>
<sequence>MVEHSDNNNVHVLVIPYPAQGHISPLIQFSKRLVSKGIKTTFATTHYTVQSITAPNVSVEPISDGFDESGFTQANNVELFLTSFKTNGSNSLSNIIQKYQKTSTPITCIVYDSFLPWALDVAKQHGIYGAAFFTNSAAVCNIFCRIHHGLIEIPVDELPLVVPDLPPLNSRDLPSFIRFPESYPAYMAMKLSQFSNLDQADWMFVNTFEALEGEVVKGLTELFPAKMIGPMVPSAYLDGRIKGDKGYGANLWKPLSEYCINWLNSKPSQSVVYISFGSMVSLTSEQIEELALGLKESEVNFLWVLRELEQGKLPKGYKDFIKEKGIIVTWCNQLELLAHDAVGCFVTHCGWNSTLESLSLGVPVVCLPQWADQLPDAKFLEEIWEVGVRPKEDENGVVKREEFMLSLKVVMESERSEVIRRNASEWKKLARDAVSERGSSNKNIDEFVDHLMNTNKKGNDLSDFGGELEERETWITKKETLGLSVFVVRISWVGKHRKHLG</sequence>
<comment type="similarity">
    <text evidence="1 4">Belongs to the UDP-glycosyltransferase family.</text>
</comment>
<keyword evidence="3 4" id="KW-0808">Transferase</keyword>
<dbReference type="GO" id="GO:0080044">
    <property type="term" value="F:quercetin 7-O-glucosyltransferase activity"/>
    <property type="evidence" value="ECO:0000318"/>
    <property type="project" value="GO_Central"/>
</dbReference>
<evidence type="ECO:0000313" key="9">
    <source>
        <dbReference type="Proteomes" id="UP000002051"/>
    </source>
</evidence>
<reference evidence="8" key="3">
    <citation type="submission" date="2015-04" db="UniProtKB">
        <authorList>
            <consortium name="EnsemblPlants"/>
        </authorList>
    </citation>
    <scope>IDENTIFICATION</scope>
    <source>
        <strain evidence="8">cv. Jemalong A17</strain>
    </source>
</reference>
<organism evidence="7 9">
    <name type="scientific">Medicago truncatula</name>
    <name type="common">Barrel medic</name>
    <name type="synonym">Medicago tribuloides</name>
    <dbReference type="NCBI Taxonomy" id="3880"/>
    <lineage>
        <taxon>Eukaryota</taxon>
        <taxon>Viridiplantae</taxon>
        <taxon>Streptophyta</taxon>
        <taxon>Embryophyta</taxon>
        <taxon>Tracheophyta</taxon>
        <taxon>Spermatophyta</taxon>
        <taxon>Magnoliopsida</taxon>
        <taxon>eudicotyledons</taxon>
        <taxon>Gunneridae</taxon>
        <taxon>Pentapetalae</taxon>
        <taxon>rosids</taxon>
        <taxon>fabids</taxon>
        <taxon>Fabales</taxon>
        <taxon>Fabaceae</taxon>
        <taxon>Papilionoideae</taxon>
        <taxon>50 kb inversion clade</taxon>
        <taxon>NPAAA clade</taxon>
        <taxon>Hologalegina</taxon>
        <taxon>IRL clade</taxon>
        <taxon>Trifolieae</taxon>
        <taxon>Medicago</taxon>
    </lineage>
</organism>
<accession>A0A0C3XH22</accession>
<dbReference type="EnsemblPlants" id="AES96307">
    <property type="protein sequence ID" value="AES96307"/>
    <property type="gene ID" value="MTR_5g035560"/>
</dbReference>
<dbReference type="InterPro" id="IPR035595">
    <property type="entry name" value="UDP_glycos_trans_CS"/>
</dbReference>
<dbReference type="STRING" id="3880.G7K462"/>
<gene>
    <name evidence="7" type="ordered locus">MTR_5g035560</name>
</gene>
<feature type="domain" description="Glycosyltransferase N-terminal" evidence="6">
    <location>
        <begin position="9"/>
        <end position="50"/>
    </location>
</feature>
<evidence type="ECO:0000256" key="1">
    <source>
        <dbReference type="ARBA" id="ARBA00009995"/>
    </source>
</evidence>
<dbReference type="PaxDb" id="3880-AES96307"/>
<dbReference type="FunFam" id="3.40.50.2000:FF:000019">
    <property type="entry name" value="Glycosyltransferase"/>
    <property type="match status" value="1"/>
</dbReference>
<accession>G7K462</accession>
<reference evidence="7 9" key="2">
    <citation type="journal article" date="2014" name="BMC Genomics">
        <title>An improved genome release (version Mt4.0) for the model legume Medicago truncatula.</title>
        <authorList>
            <person name="Tang H."/>
            <person name="Krishnakumar V."/>
            <person name="Bidwell S."/>
            <person name="Rosen B."/>
            <person name="Chan A."/>
            <person name="Zhou S."/>
            <person name="Gentzbittel L."/>
            <person name="Childs K.L."/>
            <person name="Yandell M."/>
            <person name="Gundlach H."/>
            <person name="Mayer K.F."/>
            <person name="Schwartz D.C."/>
            <person name="Town C.D."/>
        </authorList>
    </citation>
    <scope>GENOME REANNOTATION</scope>
    <source>
        <strain evidence="7">A17</strain>
        <strain evidence="8 9">cv. Jemalong A17</strain>
    </source>
</reference>
<dbReference type="eggNOG" id="KOG1192">
    <property type="taxonomic scope" value="Eukaryota"/>
</dbReference>
<dbReference type="GO" id="GO:0032787">
    <property type="term" value="P:monocarboxylic acid metabolic process"/>
    <property type="evidence" value="ECO:0007669"/>
    <property type="project" value="UniProtKB-ARBA"/>
</dbReference>
<dbReference type="PANTHER" id="PTHR11926">
    <property type="entry name" value="GLUCOSYL/GLUCURONOSYL TRANSFERASES"/>
    <property type="match status" value="1"/>
</dbReference>
<evidence type="ECO:0000256" key="3">
    <source>
        <dbReference type="ARBA" id="ARBA00022679"/>
    </source>
</evidence>
<dbReference type="CDD" id="cd03784">
    <property type="entry name" value="GT1_Gtf-like"/>
    <property type="match status" value="1"/>
</dbReference>
<dbReference type="EC" id="2.4.1.-" evidence="5"/>
<dbReference type="HOGENOM" id="CLU_001724_0_1_1"/>
<proteinExistence type="inferred from homology"/>
<dbReference type="InterPro" id="IPR002213">
    <property type="entry name" value="UDP_glucos_trans"/>
</dbReference>
<evidence type="ECO:0000259" key="6">
    <source>
        <dbReference type="Pfam" id="PF26168"/>
    </source>
</evidence>
<dbReference type="Pfam" id="PF26168">
    <property type="entry name" value="Glyco_transf_N"/>
    <property type="match status" value="1"/>
</dbReference>
<dbReference type="GO" id="GO:0080043">
    <property type="term" value="F:quercetin 3-O-glucosyltransferase activity"/>
    <property type="evidence" value="ECO:0000318"/>
    <property type="project" value="GO_Central"/>
</dbReference>
<dbReference type="SUPFAM" id="SSF53756">
    <property type="entry name" value="UDP-Glycosyltransferase/glycogen phosphorylase"/>
    <property type="match status" value="1"/>
</dbReference>
<evidence type="ECO:0000256" key="5">
    <source>
        <dbReference type="RuleBase" id="RU362057"/>
    </source>
</evidence>
<dbReference type="InterPro" id="IPR058980">
    <property type="entry name" value="Glyco_transf_N"/>
</dbReference>
<keyword evidence="9" id="KW-1185">Reference proteome</keyword>
<dbReference type="AlphaFoldDB" id="G7K462"/>
<dbReference type="GO" id="GO:0005737">
    <property type="term" value="C:cytoplasm"/>
    <property type="evidence" value="ECO:0000318"/>
    <property type="project" value="GO_Central"/>
</dbReference>
<dbReference type="Proteomes" id="UP000002051">
    <property type="component" value="Chromosome 5"/>
</dbReference>
<evidence type="ECO:0000256" key="4">
    <source>
        <dbReference type="RuleBase" id="RU003718"/>
    </source>
</evidence>